<gene>
    <name evidence="1" type="ORF">MLD38_036964</name>
</gene>
<evidence type="ECO:0000313" key="1">
    <source>
        <dbReference type="EMBL" id="KAI4312113.1"/>
    </source>
</evidence>
<organism evidence="1 2">
    <name type="scientific">Melastoma candidum</name>
    <dbReference type="NCBI Taxonomy" id="119954"/>
    <lineage>
        <taxon>Eukaryota</taxon>
        <taxon>Viridiplantae</taxon>
        <taxon>Streptophyta</taxon>
        <taxon>Embryophyta</taxon>
        <taxon>Tracheophyta</taxon>
        <taxon>Spermatophyta</taxon>
        <taxon>Magnoliopsida</taxon>
        <taxon>eudicotyledons</taxon>
        <taxon>Gunneridae</taxon>
        <taxon>Pentapetalae</taxon>
        <taxon>rosids</taxon>
        <taxon>malvids</taxon>
        <taxon>Myrtales</taxon>
        <taxon>Melastomataceae</taxon>
        <taxon>Melastomatoideae</taxon>
        <taxon>Melastomateae</taxon>
        <taxon>Melastoma</taxon>
    </lineage>
</organism>
<name>A0ACB9LMA8_9MYRT</name>
<reference evidence="2" key="1">
    <citation type="journal article" date="2023" name="Front. Plant Sci.">
        <title>Chromosomal-level genome assembly of Melastoma candidum provides insights into trichome evolution.</title>
        <authorList>
            <person name="Zhong Y."/>
            <person name="Wu W."/>
            <person name="Sun C."/>
            <person name="Zou P."/>
            <person name="Liu Y."/>
            <person name="Dai S."/>
            <person name="Zhou R."/>
        </authorList>
    </citation>
    <scope>NUCLEOTIDE SEQUENCE [LARGE SCALE GENOMIC DNA]</scope>
</reference>
<sequence>MDVCYYKGNGEFSLQLKCRHLTLMMIADEFCLGRIAEVLECSPNVETLIIDFTNPGRSIKSTPTNADTFRNKFESWKRLTCCIKNIAITDYPELVWCFLVRIPPFFLPSRTFSV</sequence>
<dbReference type="EMBL" id="CM042890">
    <property type="protein sequence ID" value="KAI4312113.1"/>
    <property type="molecule type" value="Genomic_DNA"/>
</dbReference>
<proteinExistence type="predicted"/>
<comment type="caution">
    <text evidence="1">The sequence shown here is derived from an EMBL/GenBank/DDBJ whole genome shotgun (WGS) entry which is preliminary data.</text>
</comment>
<keyword evidence="2" id="KW-1185">Reference proteome</keyword>
<dbReference type="Proteomes" id="UP001057402">
    <property type="component" value="Chromosome 11"/>
</dbReference>
<evidence type="ECO:0000313" key="2">
    <source>
        <dbReference type="Proteomes" id="UP001057402"/>
    </source>
</evidence>
<protein>
    <submittedName>
        <fullName evidence="1">Uncharacterized protein</fullName>
    </submittedName>
</protein>
<accession>A0ACB9LMA8</accession>